<keyword evidence="3" id="KW-0804">Transcription</keyword>
<evidence type="ECO:0000313" key="8">
    <source>
        <dbReference type="Proteomes" id="UP000325672"/>
    </source>
</evidence>
<keyword evidence="4" id="KW-0539">Nucleus</keyword>
<feature type="compositionally biased region" description="Low complexity" evidence="5">
    <location>
        <begin position="193"/>
        <end position="202"/>
    </location>
</feature>
<dbReference type="Proteomes" id="UP000325672">
    <property type="component" value="Unassembled WGS sequence"/>
</dbReference>
<protein>
    <recommendedName>
        <fullName evidence="6">Zn(2)-C6 fungal-type domain-containing protein</fullName>
    </recommendedName>
</protein>
<feature type="region of interest" description="Disordered" evidence="5">
    <location>
        <begin position="158"/>
        <end position="202"/>
    </location>
</feature>
<dbReference type="GO" id="GO:0003677">
    <property type="term" value="F:DNA binding"/>
    <property type="evidence" value="ECO:0007669"/>
    <property type="project" value="UniProtKB-KW"/>
</dbReference>
<accession>A0A5N6TBJ9</accession>
<dbReference type="AlphaFoldDB" id="A0A5N6TBJ9"/>
<dbReference type="OrthoDB" id="2740448at2759"/>
<sequence>MFMTLRCGRDDGDGIQYLETSNRPARHDKSLSTSACVTCRQKKLGCSREKTGCRRCQSQKLKCVYTTSEKMRGKKSQRQSQQTNVEVNDEPFPDMELVPAPVQEDEMDISEHSLSSAGPQRPSAAGALPNFEQLDGVYVSSGQPEQLGFLGANQASATKSSTSSATDHAAIVASGPPRSEGPELELSDGTLPSFEMSSSDEYSSTLSDDFFTELLEPFSVNEEELSSSHGAGNQFSFNDLDPLPAHFSSLDPTMNPHSMIHDGSAQECSINSLNRGSPQGAMDLTATNNCECTGTALRILEMVVVPVKGSDWSSTEQKLYYLKRNITQCIALSGCDSCTQDSGYAMLVLVVYEKIMITLEEVVSWWKRHLDNPVRVANSDSKRGRGFPHELRKSVHLRTGIGAQQPHMSIGPYQIDTMEEHSNVLGTLILLQLRRVVPLVMTMKRCITSAKWEAHLELLKILNYRIRQLQATLQG</sequence>
<dbReference type="CDD" id="cd00067">
    <property type="entry name" value="GAL4"/>
    <property type="match status" value="1"/>
</dbReference>
<dbReference type="Pfam" id="PF00172">
    <property type="entry name" value="Zn_clus"/>
    <property type="match status" value="1"/>
</dbReference>
<organism evidence="7 8">
    <name type="scientific">Aspergillus pseudotamarii</name>
    <dbReference type="NCBI Taxonomy" id="132259"/>
    <lineage>
        <taxon>Eukaryota</taxon>
        <taxon>Fungi</taxon>
        <taxon>Dikarya</taxon>
        <taxon>Ascomycota</taxon>
        <taxon>Pezizomycotina</taxon>
        <taxon>Eurotiomycetes</taxon>
        <taxon>Eurotiomycetidae</taxon>
        <taxon>Eurotiales</taxon>
        <taxon>Aspergillaceae</taxon>
        <taxon>Aspergillus</taxon>
        <taxon>Aspergillus subgen. Circumdati</taxon>
    </lineage>
</organism>
<feature type="compositionally biased region" description="Low complexity" evidence="5">
    <location>
        <begin position="158"/>
        <end position="170"/>
    </location>
</feature>
<dbReference type="GO" id="GO:0008270">
    <property type="term" value="F:zinc ion binding"/>
    <property type="evidence" value="ECO:0007669"/>
    <property type="project" value="InterPro"/>
</dbReference>
<evidence type="ECO:0000256" key="1">
    <source>
        <dbReference type="ARBA" id="ARBA00023015"/>
    </source>
</evidence>
<dbReference type="PROSITE" id="PS50048">
    <property type="entry name" value="ZN2_CY6_FUNGAL_2"/>
    <property type="match status" value="1"/>
</dbReference>
<keyword evidence="8" id="KW-1185">Reference proteome</keyword>
<dbReference type="PANTHER" id="PTHR31069:SF32">
    <property type="entry name" value="ARGININE METABOLISM REGULATION PROTEIN II"/>
    <property type="match status" value="1"/>
</dbReference>
<evidence type="ECO:0000259" key="6">
    <source>
        <dbReference type="PROSITE" id="PS50048"/>
    </source>
</evidence>
<dbReference type="InterPro" id="IPR050675">
    <property type="entry name" value="OAF3"/>
</dbReference>
<keyword evidence="2" id="KW-0238">DNA-binding</keyword>
<dbReference type="SMART" id="SM00066">
    <property type="entry name" value="GAL4"/>
    <property type="match status" value="1"/>
</dbReference>
<evidence type="ECO:0000313" key="7">
    <source>
        <dbReference type="EMBL" id="KAE8143647.1"/>
    </source>
</evidence>
<proteinExistence type="predicted"/>
<dbReference type="GeneID" id="43642509"/>
<feature type="region of interest" description="Disordered" evidence="5">
    <location>
        <begin position="70"/>
        <end position="94"/>
    </location>
</feature>
<evidence type="ECO:0000256" key="2">
    <source>
        <dbReference type="ARBA" id="ARBA00023125"/>
    </source>
</evidence>
<dbReference type="GO" id="GO:0000981">
    <property type="term" value="F:DNA-binding transcription factor activity, RNA polymerase II-specific"/>
    <property type="evidence" value="ECO:0007669"/>
    <property type="project" value="InterPro"/>
</dbReference>
<dbReference type="RefSeq" id="XP_031919710.1">
    <property type="nucleotide sequence ID" value="XM_032058299.1"/>
</dbReference>
<dbReference type="PANTHER" id="PTHR31069">
    <property type="entry name" value="OLEATE-ACTIVATED TRANSCRIPTION FACTOR 1-RELATED"/>
    <property type="match status" value="1"/>
</dbReference>
<dbReference type="SUPFAM" id="SSF57701">
    <property type="entry name" value="Zn2/Cys6 DNA-binding domain"/>
    <property type="match status" value="1"/>
</dbReference>
<dbReference type="InterPro" id="IPR036864">
    <property type="entry name" value="Zn2-C6_fun-type_DNA-bd_sf"/>
</dbReference>
<dbReference type="GO" id="GO:0009893">
    <property type="term" value="P:positive regulation of metabolic process"/>
    <property type="evidence" value="ECO:0007669"/>
    <property type="project" value="UniProtKB-ARBA"/>
</dbReference>
<dbReference type="Gene3D" id="4.10.240.10">
    <property type="entry name" value="Zn(2)-C6 fungal-type DNA-binding domain"/>
    <property type="match status" value="1"/>
</dbReference>
<gene>
    <name evidence="7" type="ORF">BDV38DRAFT_276732</name>
</gene>
<keyword evidence="1" id="KW-0805">Transcription regulation</keyword>
<evidence type="ECO:0000256" key="5">
    <source>
        <dbReference type="SAM" id="MobiDB-lite"/>
    </source>
</evidence>
<evidence type="ECO:0000256" key="4">
    <source>
        <dbReference type="ARBA" id="ARBA00023242"/>
    </source>
</evidence>
<name>A0A5N6TBJ9_ASPPS</name>
<dbReference type="EMBL" id="ML743551">
    <property type="protein sequence ID" value="KAE8143647.1"/>
    <property type="molecule type" value="Genomic_DNA"/>
</dbReference>
<dbReference type="PROSITE" id="PS00463">
    <property type="entry name" value="ZN2_CY6_FUNGAL_1"/>
    <property type="match status" value="1"/>
</dbReference>
<feature type="domain" description="Zn(2)-C6 fungal-type" evidence="6">
    <location>
        <begin position="35"/>
        <end position="65"/>
    </location>
</feature>
<dbReference type="InterPro" id="IPR001138">
    <property type="entry name" value="Zn2Cys6_DnaBD"/>
</dbReference>
<reference evidence="7 8" key="1">
    <citation type="submission" date="2019-04" db="EMBL/GenBank/DDBJ databases">
        <title>Friends and foes A comparative genomics study of 23 Aspergillus species from section Flavi.</title>
        <authorList>
            <consortium name="DOE Joint Genome Institute"/>
            <person name="Kjaerbolling I."/>
            <person name="Vesth T."/>
            <person name="Frisvad J.C."/>
            <person name="Nybo J.L."/>
            <person name="Theobald S."/>
            <person name="Kildgaard S."/>
            <person name="Isbrandt T."/>
            <person name="Kuo A."/>
            <person name="Sato A."/>
            <person name="Lyhne E.K."/>
            <person name="Kogle M.E."/>
            <person name="Wiebenga A."/>
            <person name="Kun R.S."/>
            <person name="Lubbers R.J."/>
            <person name="Makela M.R."/>
            <person name="Barry K."/>
            <person name="Chovatia M."/>
            <person name="Clum A."/>
            <person name="Daum C."/>
            <person name="Haridas S."/>
            <person name="He G."/>
            <person name="LaButti K."/>
            <person name="Lipzen A."/>
            <person name="Mondo S."/>
            <person name="Riley R."/>
            <person name="Salamov A."/>
            <person name="Simmons B.A."/>
            <person name="Magnuson J.K."/>
            <person name="Henrissat B."/>
            <person name="Mortensen U.H."/>
            <person name="Larsen T.O."/>
            <person name="Devries R.P."/>
            <person name="Grigoriev I.V."/>
            <person name="Machida M."/>
            <person name="Baker S.E."/>
            <person name="Andersen M.R."/>
        </authorList>
    </citation>
    <scope>NUCLEOTIDE SEQUENCE [LARGE SCALE GENOMIC DNA]</scope>
    <source>
        <strain evidence="7 8">CBS 117625</strain>
    </source>
</reference>
<evidence type="ECO:0000256" key="3">
    <source>
        <dbReference type="ARBA" id="ARBA00023163"/>
    </source>
</evidence>